<evidence type="ECO:0000313" key="2">
    <source>
        <dbReference type="EMBL" id="PVI05284.1"/>
    </source>
</evidence>
<dbReference type="STRING" id="97972.A0A2V1E6H0"/>
<feature type="compositionally biased region" description="Polar residues" evidence="1">
    <location>
        <begin position="452"/>
        <end position="470"/>
    </location>
</feature>
<feature type="region of interest" description="Disordered" evidence="1">
    <location>
        <begin position="741"/>
        <end position="1032"/>
    </location>
</feature>
<evidence type="ECO:0000313" key="3">
    <source>
        <dbReference type="Proteomes" id="UP000244855"/>
    </source>
</evidence>
<reference evidence="2 3" key="1">
    <citation type="journal article" date="2018" name="Sci. Rep.">
        <title>Comparative genomics provides insights into the lifestyle and reveals functional heterogeneity of dark septate endophytic fungi.</title>
        <authorList>
            <person name="Knapp D.G."/>
            <person name="Nemeth J.B."/>
            <person name="Barry K."/>
            <person name="Hainaut M."/>
            <person name="Henrissat B."/>
            <person name="Johnson J."/>
            <person name="Kuo A."/>
            <person name="Lim J.H.P."/>
            <person name="Lipzen A."/>
            <person name="Nolan M."/>
            <person name="Ohm R.A."/>
            <person name="Tamas L."/>
            <person name="Grigoriev I.V."/>
            <person name="Spatafora J.W."/>
            <person name="Nagy L.G."/>
            <person name="Kovacs G.M."/>
        </authorList>
    </citation>
    <scope>NUCLEOTIDE SEQUENCE [LARGE SCALE GENOMIC DNA]</scope>
    <source>
        <strain evidence="2 3">DSE2036</strain>
    </source>
</reference>
<feature type="compositionally biased region" description="Basic and acidic residues" evidence="1">
    <location>
        <begin position="638"/>
        <end position="649"/>
    </location>
</feature>
<evidence type="ECO:0000256" key="1">
    <source>
        <dbReference type="SAM" id="MobiDB-lite"/>
    </source>
</evidence>
<feature type="compositionally biased region" description="Pro residues" evidence="1">
    <location>
        <begin position="230"/>
        <end position="243"/>
    </location>
</feature>
<dbReference type="EMBL" id="KZ805315">
    <property type="protein sequence ID" value="PVI05284.1"/>
    <property type="molecule type" value="Genomic_DNA"/>
</dbReference>
<feature type="compositionally biased region" description="Basic residues" evidence="1">
    <location>
        <begin position="838"/>
        <end position="848"/>
    </location>
</feature>
<gene>
    <name evidence="2" type="ORF">DM02DRAFT_517082</name>
</gene>
<protein>
    <submittedName>
        <fullName evidence="2">Uncharacterized protein</fullName>
    </submittedName>
</protein>
<feature type="compositionally biased region" description="Basic and acidic residues" evidence="1">
    <location>
        <begin position="155"/>
        <end position="167"/>
    </location>
</feature>
<feature type="region of interest" description="Disordered" evidence="1">
    <location>
        <begin position="425"/>
        <end position="511"/>
    </location>
</feature>
<feature type="compositionally biased region" description="Low complexity" evidence="1">
    <location>
        <begin position="70"/>
        <end position="82"/>
    </location>
</feature>
<feature type="compositionally biased region" description="Low complexity" evidence="1">
    <location>
        <begin position="99"/>
        <end position="111"/>
    </location>
</feature>
<keyword evidence="3" id="KW-1185">Reference proteome</keyword>
<sequence length="1101" mass="122027">MPPAESLHQSATSTDADPKDSQTSNESTTPLDSPDPAGETDTGLPPTPPSNSHDAIPPAQFSPPPHVDGVVSSLRSKKSSVSTPVNQRSPPTPDPSPPRTNTSRSMPTSTPERPVLFAYPSSRAESFKTAREDPFTTDNESRSTTPSRALSNSIEEDRGLGLAFERDGNDEDITPRNTIHEAPSEDEASESGSIIKYGRGALEVEEIPDREWNTELMRNVTIRRKRKPKPSPSTPPNLSPPASPTVASKARRSSSLRERVEASRNSPHTSSIENFAKSIGWPAENQVVITQDAEQKRLSTSSMSSTVVEAVVIVTPPQRHRSLRHSGRNLAYIRNTSSPATLSSRTHSNRSSMQSEDVPLHKLIHKKANINDSRSRVSIDSPSLGYRTESPVLLERRRRDSAASTIAHQKSVREVLQPAADLLSRSNSARSAGSYHRRNSSAPEPTLRRETASPNLRTVREQATPSPDNFSSRKHRKVPSRLAHTEVASPTSSRNPEVLSPVSPLETSPATKRLRDLNVPLDINKSLPSLPVELSLKNANIPGEEVTVHITDTSEHQPPSALTDRVRHLLSEKDEHHSTGDVSKQSVERRKTRTPSGDTAPTIPRGSASPPGRPEEQRGSSTSQDRGSPARDALLRPSLDRVLSEEMPRTSHEWRSFHTDEHGRVSFDRSVSRTEEHAMARHLFAQTTPFSQMSDTPIEVSEATAVSIYPHNNHSLLVVQQFPRTSGQPLERPRLLEGIHFGSPTIEEDGPWTPLTPPFVDARETPDEQPPQPTLTVEPSTPPMQIELPNPAVVDSPLKNPRQPPEPPVIKFIPPTPAEELERQLPPGPPKRSDSHPQRRLSLKQRARRYSDNFITPFLSRANSIRGRRDPESHSGHPQVPTVNDNDNALHPFWRPRGFWDGFEDSDSESDDGILPRGGDTSDVEDEEPKPTPNRNLTTLSRRLTHLRRGSTGGSPRIQRRPRVQAPNRLRRKISAPKIMIQPPTQPLGAHAQRIQKRASRGTFTSTTSSSSSSSSLEHRRSRRDAWRRGKKIPGFKGVHVQYIGLSGVRQRMRERKAEKRREQLRRSIGGRWYVPAVNEGPSESTTPIRRDFLAPPPSVV</sequence>
<feature type="compositionally biased region" description="Polar residues" evidence="1">
    <location>
        <begin position="7"/>
        <end position="31"/>
    </location>
</feature>
<dbReference type="AlphaFoldDB" id="A0A2V1E6H0"/>
<feature type="region of interest" description="Disordered" evidence="1">
    <location>
        <begin position="328"/>
        <end position="360"/>
    </location>
</feature>
<feature type="compositionally biased region" description="Basic and acidic residues" evidence="1">
    <location>
        <begin position="125"/>
        <end position="134"/>
    </location>
</feature>
<organism evidence="2 3">
    <name type="scientific">Periconia macrospinosa</name>
    <dbReference type="NCBI Taxonomy" id="97972"/>
    <lineage>
        <taxon>Eukaryota</taxon>
        <taxon>Fungi</taxon>
        <taxon>Dikarya</taxon>
        <taxon>Ascomycota</taxon>
        <taxon>Pezizomycotina</taxon>
        <taxon>Dothideomycetes</taxon>
        <taxon>Pleosporomycetidae</taxon>
        <taxon>Pleosporales</taxon>
        <taxon>Massarineae</taxon>
        <taxon>Periconiaceae</taxon>
        <taxon>Periconia</taxon>
    </lineage>
</organism>
<feature type="compositionally biased region" description="Low complexity" evidence="1">
    <location>
        <begin position="1001"/>
        <end position="1016"/>
    </location>
</feature>
<dbReference type="OrthoDB" id="3870679at2759"/>
<feature type="compositionally biased region" description="Basic residues" evidence="1">
    <location>
        <begin position="958"/>
        <end position="975"/>
    </location>
</feature>
<feature type="region of interest" description="Disordered" evidence="1">
    <location>
        <begin position="1076"/>
        <end position="1101"/>
    </location>
</feature>
<feature type="compositionally biased region" description="Polar residues" evidence="1">
    <location>
        <begin position="334"/>
        <end position="355"/>
    </location>
</feature>
<accession>A0A2V1E6H0</accession>
<feature type="compositionally biased region" description="Polar residues" evidence="1">
    <location>
        <begin position="136"/>
        <end position="153"/>
    </location>
</feature>
<feature type="compositionally biased region" description="Polar residues" evidence="1">
    <location>
        <begin position="263"/>
        <end position="273"/>
    </location>
</feature>
<dbReference type="Proteomes" id="UP000244855">
    <property type="component" value="Unassembled WGS sequence"/>
</dbReference>
<proteinExistence type="predicted"/>
<feature type="region of interest" description="Disordered" evidence="1">
    <location>
        <begin position="571"/>
        <end position="649"/>
    </location>
</feature>
<feature type="compositionally biased region" description="Acidic residues" evidence="1">
    <location>
        <begin position="902"/>
        <end position="912"/>
    </location>
</feature>
<name>A0A2V1E6H0_9PLEO</name>
<feature type="region of interest" description="Disordered" evidence="1">
    <location>
        <begin position="1"/>
        <end position="273"/>
    </location>
</feature>